<dbReference type="Pfam" id="PF13407">
    <property type="entry name" value="Peripla_BP_4"/>
    <property type="match status" value="1"/>
</dbReference>
<dbReference type="Gene3D" id="3.40.50.2300">
    <property type="match status" value="2"/>
</dbReference>
<organism evidence="5 6">
    <name type="scientific">Paraburkholderia sartisoli</name>
    <dbReference type="NCBI Taxonomy" id="83784"/>
    <lineage>
        <taxon>Bacteria</taxon>
        <taxon>Pseudomonadati</taxon>
        <taxon>Pseudomonadota</taxon>
        <taxon>Betaproteobacteria</taxon>
        <taxon>Burkholderiales</taxon>
        <taxon>Burkholderiaceae</taxon>
        <taxon>Paraburkholderia</taxon>
    </lineage>
</organism>
<comment type="subcellular location">
    <subcellularLocation>
        <location evidence="1">Cell envelope</location>
    </subcellularLocation>
</comment>
<dbReference type="GO" id="GO:0006355">
    <property type="term" value="P:regulation of DNA-templated transcription"/>
    <property type="evidence" value="ECO:0007669"/>
    <property type="project" value="InterPro"/>
</dbReference>
<evidence type="ECO:0000256" key="1">
    <source>
        <dbReference type="ARBA" id="ARBA00004196"/>
    </source>
</evidence>
<dbReference type="Pfam" id="PF00356">
    <property type="entry name" value="LacI"/>
    <property type="match status" value="1"/>
</dbReference>
<dbReference type="Proteomes" id="UP000198638">
    <property type="component" value="Unassembled WGS sequence"/>
</dbReference>
<evidence type="ECO:0000313" key="6">
    <source>
        <dbReference type="Proteomes" id="UP000198638"/>
    </source>
</evidence>
<dbReference type="GO" id="GO:0003677">
    <property type="term" value="F:DNA binding"/>
    <property type="evidence" value="ECO:0007669"/>
    <property type="project" value="InterPro"/>
</dbReference>
<dbReference type="EMBL" id="FNRQ01000013">
    <property type="protein sequence ID" value="SEB24246.1"/>
    <property type="molecule type" value="Genomic_DNA"/>
</dbReference>
<dbReference type="GO" id="GO:0030246">
    <property type="term" value="F:carbohydrate binding"/>
    <property type="evidence" value="ECO:0007669"/>
    <property type="project" value="UniProtKB-ARBA"/>
</dbReference>
<proteinExistence type="inferred from homology"/>
<dbReference type="OrthoDB" id="9805774at2"/>
<protein>
    <submittedName>
        <fullName evidence="5">Transcriptional regulator, LacI family</fullName>
    </submittedName>
</protein>
<evidence type="ECO:0000259" key="4">
    <source>
        <dbReference type="PROSITE" id="PS50932"/>
    </source>
</evidence>
<sequence>MSDASSSPLLNARARIADIAGAAGVSTATVDRVLNGRDGVRPATAQRVLQAAANAGYLIETGKPAREAAKPMRIEFLMPAGTNPYLRMLGDYIEFAHAQWAAQGIKCRVHYVESFNPAELADRLLHYGQRADGVVFMALEHPLVRDAVDTLAAQGVPAITMISDLSNARRLAYVGIDNRSAGRTAALLLGRFLGPRPCGKIAMLAGSLNYRGHEEREIGFLHLIESSFPNVRVLGLREGHDDSERNYDQTRNLLAQHPDLAGIYNSGGGSEGVARAIVEARPEQKILFIGHGLTPDTRALLIDGTMDALITQTPQAIVGNCLKIFNNVREGRDTADGVKPIHFSIVLRENLP</sequence>
<dbReference type="Gene3D" id="1.10.260.40">
    <property type="entry name" value="lambda repressor-like DNA-binding domains"/>
    <property type="match status" value="1"/>
</dbReference>
<evidence type="ECO:0000256" key="3">
    <source>
        <dbReference type="ARBA" id="ARBA00022729"/>
    </source>
</evidence>
<dbReference type="PANTHER" id="PTHR46847:SF1">
    <property type="entry name" value="D-ALLOSE-BINDING PERIPLASMIC PROTEIN-RELATED"/>
    <property type="match status" value="1"/>
</dbReference>
<dbReference type="InterPro" id="IPR025997">
    <property type="entry name" value="SBP_2_dom"/>
</dbReference>
<evidence type="ECO:0000256" key="2">
    <source>
        <dbReference type="ARBA" id="ARBA00007639"/>
    </source>
</evidence>
<dbReference type="CDD" id="cd06307">
    <property type="entry name" value="PBP1_sugar_binding"/>
    <property type="match status" value="1"/>
</dbReference>
<dbReference type="PROSITE" id="PS50932">
    <property type="entry name" value="HTH_LACI_2"/>
    <property type="match status" value="1"/>
</dbReference>
<dbReference type="STRING" id="83784.SAMN05192564_11344"/>
<dbReference type="PANTHER" id="PTHR46847">
    <property type="entry name" value="D-ALLOSE-BINDING PERIPLASMIC PROTEIN-RELATED"/>
    <property type="match status" value="1"/>
</dbReference>
<dbReference type="SMART" id="SM00354">
    <property type="entry name" value="HTH_LACI"/>
    <property type="match status" value="1"/>
</dbReference>
<feature type="domain" description="HTH lacI-type" evidence="4">
    <location>
        <begin position="14"/>
        <end position="74"/>
    </location>
</feature>
<name>A0A1H4HRN7_9BURK</name>
<dbReference type="CDD" id="cd01392">
    <property type="entry name" value="HTH_LacI"/>
    <property type="match status" value="1"/>
</dbReference>
<dbReference type="GO" id="GO:0030313">
    <property type="term" value="C:cell envelope"/>
    <property type="evidence" value="ECO:0007669"/>
    <property type="project" value="UniProtKB-SubCell"/>
</dbReference>
<dbReference type="AlphaFoldDB" id="A0A1H4HRN7"/>
<dbReference type="PROSITE" id="PS00356">
    <property type="entry name" value="HTH_LACI_1"/>
    <property type="match status" value="1"/>
</dbReference>
<evidence type="ECO:0000313" key="5">
    <source>
        <dbReference type="EMBL" id="SEB24246.1"/>
    </source>
</evidence>
<keyword evidence="3" id="KW-0732">Signal</keyword>
<dbReference type="InterPro" id="IPR028082">
    <property type="entry name" value="Peripla_BP_I"/>
</dbReference>
<keyword evidence="6" id="KW-1185">Reference proteome</keyword>
<gene>
    <name evidence="5" type="ORF">SAMN05192564_11344</name>
</gene>
<dbReference type="InterPro" id="IPR000843">
    <property type="entry name" value="HTH_LacI"/>
</dbReference>
<dbReference type="SUPFAM" id="SSF53822">
    <property type="entry name" value="Periplasmic binding protein-like I"/>
    <property type="match status" value="1"/>
</dbReference>
<accession>A0A1H4HRN7</accession>
<reference evidence="6" key="1">
    <citation type="submission" date="2016-10" db="EMBL/GenBank/DDBJ databases">
        <authorList>
            <person name="Varghese N."/>
            <person name="Submissions S."/>
        </authorList>
    </citation>
    <scope>NUCLEOTIDE SEQUENCE [LARGE SCALE GENOMIC DNA]</scope>
    <source>
        <strain evidence="6">LMG 24000</strain>
    </source>
</reference>
<dbReference type="SUPFAM" id="SSF47413">
    <property type="entry name" value="lambda repressor-like DNA-binding domains"/>
    <property type="match status" value="1"/>
</dbReference>
<comment type="similarity">
    <text evidence="2">Belongs to the bacterial solute-binding protein 2 family.</text>
</comment>
<dbReference type="InterPro" id="IPR010982">
    <property type="entry name" value="Lambda_DNA-bd_dom_sf"/>
</dbReference>